<keyword evidence="3" id="KW-1185">Reference proteome</keyword>
<keyword evidence="1" id="KW-0472">Membrane</keyword>
<evidence type="ECO:0000256" key="1">
    <source>
        <dbReference type="SAM" id="Phobius"/>
    </source>
</evidence>
<dbReference type="Proteomes" id="UP000010824">
    <property type="component" value="Chromosome"/>
</dbReference>
<accession>L0HKG1</accession>
<reference evidence="3" key="1">
    <citation type="submission" date="2011-12" db="EMBL/GenBank/DDBJ databases">
        <title>Complete sequence of Methanoregula formicicum SMSP.</title>
        <authorList>
            <person name="Lucas S."/>
            <person name="Han J."/>
            <person name="Lapidus A."/>
            <person name="Cheng J.-F."/>
            <person name="Goodwin L."/>
            <person name="Pitluck S."/>
            <person name="Peters L."/>
            <person name="Ovchinnikova G."/>
            <person name="Teshima H."/>
            <person name="Detter J.C."/>
            <person name="Han C."/>
            <person name="Tapia R."/>
            <person name="Land M."/>
            <person name="Hauser L."/>
            <person name="Kyrpides N."/>
            <person name="Ivanova N."/>
            <person name="Pagani I."/>
            <person name="Imachi H."/>
            <person name="Tamaki H."/>
            <person name="Sekiguchi Y."/>
            <person name="Kamagata Y."/>
            <person name="Cadillo-Quiroz H."/>
            <person name="Zinder S."/>
            <person name="Liu W.-T."/>
            <person name="Woyke T."/>
        </authorList>
    </citation>
    <scope>NUCLEOTIDE SEQUENCE [LARGE SCALE GENOMIC DNA]</scope>
    <source>
        <strain evidence="3">DSM 22288 / NBRC 105244 / SMSP</strain>
    </source>
</reference>
<evidence type="ECO:0000313" key="3">
    <source>
        <dbReference type="Proteomes" id="UP000010824"/>
    </source>
</evidence>
<organism evidence="2 3">
    <name type="scientific">Methanoregula formicica (strain DSM 22288 / NBRC 105244 / SMSP)</name>
    <dbReference type="NCBI Taxonomy" id="593750"/>
    <lineage>
        <taxon>Archaea</taxon>
        <taxon>Methanobacteriati</taxon>
        <taxon>Methanobacteriota</taxon>
        <taxon>Stenosarchaea group</taxon>
        <taxon>Methanomicrobia</taxon>
        <taxon>Methanomicrobiales</taxon>
        <taxon>Methanoregulaceae</taxon>
        <taxon>Methanoregula</taxon>
    </lineage>
</organism>
<reference evidence="2 3" key="2">
    <citation type="journal article" date="2014" name="Genome Announc.">
        <title>Complete Genome Sequence of Methanoregula formicica SMSPT, a Mesophilic Hydrogenotrophic Methanogen Isolated from a Methanogenic Upflow Anaerobic Sludge Blanket Reactor.</title>
        <authorList>
            <person name="Yamamoto K."/>
            <person name="Tamaki H."/>
            <person name="Cadillo-Quiroz H."/>
            <person name="Imachi H."/>
            <person name="Kyrpides N."/>
            <person name="Woyke T."/>
            <person name="Goodwin L."/>
            <person name="Zinder S.H."/>
            <person name="Kamagata Y."/>
            <person name="Liu W.T."/>
        </authorList>
    </citation>
    <scope>NUCLEOTIDE SEQUENCE [LARGE SCALE GENOMIC DNA]</scope>
    <source>
        <strain evidence="3">DSM 22288 / NBRC 105244 / SMSP</strain>
    </source>
</reference>
<keyword evidence="1" id="KW-1133">Transmembrane helix</keyword>
<gene>
    <name evidence="2" type="ordered locus">Metfor_2561</name>
</gene>
<protein>
    <submittedName>
        <fullName evidence="2">Uncharacterized protein</fullName>
    </submittedName>
</protein>
<proteinExistence type="predicted"/>
<dbReference type="RefSeq" id="WP_015286516.1">
    <property type="nucleotide sequence ID" value="NC_019943.1"/>
</dbReference>
<dbReference type="OrthoDB" id="118053at2157"/>
<dbReference type="HOGENOM" id="CLU_989049_0_0_2"/>
<dbReference type="eggNOG" id="arCOG11546">
    <property type="taxonomic scope" value="Archaea"/>
</dbReference>
<feature type="transmembrane region" description="Helical" evidence="1">
    <location>
        <begin position="259"/>
        <end position="279"/>
    </location>
</feature>
<dbReference type="InParanoid" id="L0HKG1"/>
<dbReference type="AlphaFoldDB" id="L0HKG1"/>
<dbReference type="STRING" id="593750.Metfor_2561"/>
<dbReference type="KEGG" id="mfo:Metfor_2561"/>
<sequence length="281" mass="29039" precursor="true">MKALYLIVPVLLLCFCILPAAAVIQEVTVKGMVSSINKEDKTITIENPEQYGCSYPAGGDPVCSFTLMNTSFLTGSVPVDSALTVFNVGDTVVATSLGGAGGNWITIAKLYNGLPTGEYVIDIVGDPGSVPTPLAGDYSLDLSTAPDCTTCYGTTCKAVTSSVNILSRGTRVLEKTLGPRQVTLYNGRNDGSSVEVTFVKGEASSATCVGGSPLMTGPQPVSVYIVKVVPPIGFTEQFKVTPTPVPTTEPTTVPPTKSGGLPVAVIVAAGIGVALLAIFRR</sequence>
<keyword evidence="1" id="KW-0812">Transmembrane</keyword>
<name>L0HKG1_METFS</name>
<dbReference type="GeneID" id="14309953"/>
<evidence type="ECO:0000313" key="2">
    <source>
        <dbReference type="EMBL" id="AGB03554.1"/>
    </source>
</evidence>
<dbReference type="EMBL" id="CP003167">
    <property type="protein sequence ID" value="AGB03554.1"/>
    <property type="molecule type" value="Genomic_DNA"/>
</dbReference>